<evidence type="ECO:0000313" key="2">
    <source>
        <dbReference type="EMBL" id="KAG1785774.1"/>
    </source>
</evidence>
<evidence type="ECO:0000256" key="1">
    <source>
        <dbReference type="SAM" id="MobiDB-lite"/>
    </source>
</evidence>
<proteinExistence type="predicted"/>
<protein>
    <submittedName>
        <fullName evidence="2">Uncharacterized protein</fullName>
    </submittedName>
</protein>
<organism evidence="2 3">
    <name type="scientific">Suillus plorans</name>
    <dbReference type="NCBI Taxonomy" id="116603"/>
    <lineage>
        <taxon>Eukaryota</taxon>
        <taxon>Fungi</taxon>
        <taxon>Dikarya</taxon>
        <taxon>Basidiomycota</taxon>
        <taxon>Agaricomycotina</taxon>
        <taxon>Agaricomycetes</taxon>
        <taxon>Agaricomycetidae</taxon>
        <taxon>Boletales</taxon>
        <taxon>Suillineae</taxon>
        <taxon>Suillaceae</taxon>
        <taxon>Suillus</taxon>
    </lineage>
</organism>
<dbReference type="EMBL" id="JABBWE010000104">
    <property type="protein sequence ID" value="KAG1785774.1"/>
    <property type="molecule type" value="Genomic_DNA"/>
</dbReference>
<sequence>MADLTADEGHKEFHGVRPAEFRLIHEAGEAGRILTKAEACLRLRQAHLVRHMPSFLHEASFDYLKCHLTLAIAQLPYDPELVEMTISMNYPLKIGGGKIVNPDMTITISAVDDTPSVVLVPAIGECAFSQNRDILAIIVLVHEGIHYACPNPDSIASKELRNGEDDPQSLSLDEFISQRTMPRSFDTPIRVGEHDWCHIQSVEYFVWVKGDHQDRIDVRNHDPQFMAHGTLAPNLNMDAVTAMLERGVRKIRDCLVSFSRELSDEVDCSELENAEVRQPIVWRLGAKNVMKAADLTAHQRYDLWHDEVFKGVKRSHDESYEPTESECSSSDSEVSATISSQDSLAQDLAGFKCTCKHRSKRVKA</sequence>
<dbReference type="AlphaFoldDB" id="A0A9P7DAQ5"/>
<name>A0A9P7DAQ5_9AGAM</name>
<evidence type="ECO:0000313" key="3">
    <source>
        <dbReference type="Proteomes" id="UP000719766"/>
    </source>
</evidence>
<dbReference type="RefSeq" id="XP_041153257.1">
    <property type="nucleotide sequence ID" value="XM_041307760.1"/>
</dbReference>
<keyword evidence="3" id="KW-1185">Reference proteome</keyword>
<feature type="compositionally biased region" description="Low complexity" evidence="1">
    <location>
        <begin position="325"/>
        <end position="335"/>
    </location>
</feature>
<reference evidence="2" key="1">
    <citation type="journal article" date="2020" name="New Phytol.">
        <title>Comparative genomics reveals dynamic genome evolution in host specialist ectomycorrhizal fungi.</title>
        <authorList>
            <person name="Lofgren L.A."/>
            <person name="Nguyen N.H."/>
            <person name="Vilgalys R."/>
            <person name="Ruytinx J."/>
            <person name="Liao H.L."/>
            <person name="Branco S."/>
            <person name="Kuo A."/>
            <person name="LaButti K."/>
            <person name="Lipzen A."/>
            <person name="Andreopoulos W."/>
            <person name="Pangilinan J."/>
            <person name="Riley R."/>
            <person name="Hundley H."/>
            <person name="Na H."/>
            <person name="Barry K."/>
            <person name="Grigoriev I.V."/>
            <person name="Stajich J.E."/>
            <person name="Kennedy P.G."/>
        </authorList>
    </citation>
    <scope>NUCLEOTIDE SEQUENCE</scope>
    <source>
        <strain evidence="2">S12</strain>
    </source>
</reference>
<dbReference type="Proteomes" id="UP000719766">
    <property type="component" value="Unassembled WGS sequence"/>
</dbReference>
<comment type="caution">
    <text evidence="2">The sequence shown here is derived from an EMBL/GenBank/DDBJ whole genome shotgun (WGS) entry which is preliminary data.</text>
</comment>
<dbReference type="OrthoDB" id="2688374at2759"/>
<dbReference type="GeneID" id="64601524"/>
<feature type="region of interest" description="Disordered" evidence="1">
    <location>
        <begin position="315"/>
        <end position="339"/>
    </location>
</feature>
<gene>
    <name evidence="2" type="ORF">HD556DRAFT_1450432</name>
</gene>
<accession>A0A9P7DAQ5</accession>